<evidence type="ECO:0000256" key="4">
    <source>
        <dbReference type="ARBA" id="ARBA00023186"/>
    </source>
</evidence>
<dbReference type="GO" id="GO:0005524">
    <property type="term" value="F:ATP binding"/>
    <property type="evidence" value="ECO:0007669"/>
    <property type="project" value="UniProtKB-KW"/>
</dbReference>
<keyword evidence="4 6" id="KW-0143">Chaperone</keyword>
<protein>
    <submittedName>
        <fullName evidence="10">ATP-dependent Clp protease ClpC</fullName>
    </submittedName>
</protein>
<dbReference type="PROSITE" id="PS50151">
    <property type="entry name" value="UVR"/>
    <property type="match status" value="1"/>
</dbReference>
<dbReference type="SUPFAM" id="SSF52540">
    <property type="entry name" value="P-loop containing nucleoside triphosphate hydrolases"/>
    <property type="match status" value="2"/>
</dbReference>
<dbReference type="Gene3D" id="1.10.8.60">
    <property type="match status" value="2"/>
</dbReference>
<feature type="coiled-coil region" evidence="7">
    <location>
        <begin position="445"/>
        <end position="498"/>
    </location>
</feature>
<dbReference type="InterPro" id="IPR036628">
    <property type="entry name" value="Clp_N_dom_sf"/>
</dbReference>
<sequence>MEENFSPRVKDVISYSKEEALRLGHDVIGTEHLMLGIIREGEGSAIQILHDLGVDIQALRQRIEALIPANYSSNINIKKNIPLTRQAEKVLKVTLLEAKLLHSPEIRTAHLLLCILKHPDDPVVRILKNFGVTYENARQAFLKIQDPTSEEDFKLKEEISMSAYEDDDDFERRERFGSMNRPGGKMETKSKTPVIDNFGRDLTQLAEEGKLDPVVGREKEIERVSQILSRRKKNNPLLIGEPGVGKSAIAEGLALRIVKKKVSRVLFDKRVVALDLASMVAGTKYRGQFEERMKSLMNELERNKDIILFIDEIHTIVGAGGATGSLDASNMFKPALARGEIQCIGATTLDEYRQYIEKDGALERRFQKVMVEPTTPEETIQILKNIKDKYEEHHNVVYTDEAIEACVYLTQRYVTDRHLPDKAIDALDETGSRVHITSIKVPQAILDLEKQLEEIREQKIKVVKRQKYEDAARLRDDEKRLENQLLEAQREWEEEVKRNKEIVTADHVAEVVSMMTGIPVQRIAQAESSRLAKLADELQGKVIGQDEAVKKVVKAIQRNRAGLKDPKKPIGSFIFLGPTGVGKTQLAKELAKALFDSEDALIRIDMSEYMEKFSVSRLIGAPPGYVGYEEGGQLTEKVRRKPYSVVLLDEIEKAHPDVFNLLLQALDDGQMTDSLGRKIDFKNTIIIMTSNIGTRQLKDFGTGVGFVTKAKEENMDALAKSVIENALKKAFAPEFLNRIDDIVLFNTLKKEDILKIIHIEINKLLQRIEKIGYKLKMSHAAIEFLAEKGFDPQFGARPLARAIQKYVEDPLAEDIINNRFKEGSTLVVEVNEGKDALLITEESAVPEEQA</sequence>
<dbReference type="SMART" id="SM01086">
    <property type="entry name" value="ClpB_D2-small"/>
    <property type="match status" value="1"/>
</dbReference>
<evidence type="ECO:0000256" key="2">
    <source>
        <dbReference type="ARBA" id="ARBA00022741"/>
    </source>
</evidence>
<dbReference type="PANTHER" id="PTHR11638">
    <property type="entry name" value="ATP-DEPENDENT CLP PROTEASE"/>
    <property type="match status" value="1"/>
</dbReference>
<dbReference type="AlphaFoldDB" id="A0A401XMK5"/>
<dbReference type="Pfam" id="PF07724">
    <property type="entry name" value="AAA_2"/>
    <property type="match status" value="1"/>
</dbReference>
<keyword evidence="10" id="KW-0378">Hydrolase</keyword>
<evidence type="ECO:0000313" key="10">
    <source>
        <dbReference type="EMBL" id="GCD78250.1"/>
    </source>
</evidence>
<dbReference type="InterPro" id="IPR027417">
    <property type="entry name" value="P-loop_NTPase"/>
</dbReference>
<dbReference type="Gene3D" id="3.40.50.300">
    <property type="entry name" value="P-loop containing nucleotide triphosphate hydrolases"/>
    <property type="match status" value="2"/>
</dbReference>
<dbReference type="InterPro" id="IPR028299">
    <property type="entry name" value="ClpA/B_CS2"/>
</dbReference>
<dbReference type="InterPro" id="IPR019489">
    <property type="entry name" value="Clp_ATPase_C"/>
</dbReference>
<reference evidence="10 11" key="1">
    <citation type="submission" date="2018-11" db="EMBL/GenBank/DDBJ databases">
        <title>Schleiferia aggregans sp. nov., a moderately thermophilic heterotrophic bacterium isolated from microbial mats at a terrestrial hot spring.</title>
        <authorList>
            <person name="Iino T."/>
            <person name="Ohkuma M."/>
            <person name="Haruta S."/>
        </authorList>
    </citation>
    <scope>NUCLEOTIDE SEQUENCE [LARGE SCALE GENOMIC DNA]</scope>
    <source>
        <strain evidence="10 11">LA</strain>
    </source>
</reference>
<name>A0A401XMK5_9FLAO</name>
<dbReference type="SUPFAM" id="SSF81923">
    <property type="entry name" value="Double Clp-N motif"/>
    <property type="match status" value="1"/>
</dbReference>
<dbReference type="Pfam" id="PF17871">
    <property type="entry name" value="AAA_lid_9"/>
    <property type="match status" value="1"/>
</dbReference>
<evidence type="ECO:0000256" key="5">
    <source>
        <dbReference type="PROSITE-ProRule" id="PRU01251"/>
    </source>
</evidence>
<dbReference type="GO" id="GO:0006508">
    <property type="term" value="P:proteolysis"/>
    <property type="evidence" value="ECO:0007669"/>
    <property type="project" value="UniProtKB-KW"/>
</dbReference>
<dbReference type="OrthoDB" id="9803641at2"/>
<dbReference type="InterPro" id="IPR001943">
    <property type="entry name" value="UVR_dom"/>
</dbReference>
<dbReference type="InterPro" id="IPR041546">
    <property type="entry name" value="ClpA/ClpB_AAA_lid"/>
</dbReference>
<evidence type="ECO:0000259" key="9">
    <source>
        <dbReference type="PROSITE" id="PS51903"/>
    </source>
</evidence>
<keyword evidence="1 5" id="KW-0677">Repeat</keyword>
<dbReference type="Proteomes" id="UP000286715">
    <property type="component" value="Unassembled WGS sequence"/>
</dbReference>
<dbReference type="SMART" id="SM00382">
    <property type="entry name" value="AAA"/>
    <property type="match status" value="2"/>
</dbReference>
<dbReference type="InterPro" id="IPR050130">
    <property type="entry name" value="ClpA_ClpB"/>
</dbReference>
<dbReference type="InterPro" id="IPR003959">
    <property type="entry name" value="ATPase_AAA_core"/>
</dbReference>
<keyword evidence="10" id="KW-0645">Protease</keyword>
<dbReference type="Gene3D" id="4.10.860.10">
    <property type="entry name" value="UVR domain"/>
    <property type="match status" value="1"/>
</dbReference>
<evidence type="ECO:0000256" key="3">
    <source>
        <dbReference type="ARBA" id="ARBA00022840"/>
    </source>
</evidence>
<dbReference type="GO" id="GO:0016887">
    <property type="term" value="F:ATP hydrolysis activity"/>
    <property type="evidence" value="ECO:0007669"/>
    <property type="project" value="InterPro"/>
</dbReference>
<evidence type="ECO:0000313" key="11">
    <source>
        <dbReference type="Proteomes" id="UP000286715"/>
    </source>
</evidence>
<evidence type="ECO:0000256" key="7">
    <source>
        <dbReference type="SAM" id="Coils"/>
    </source>
</evidence>
<keyword evidence="3 6" id="KW-0067">ATP-binding</keyword>
<dbReference type="GO" id="GO:0034605">
    <property type="term" value="P:cellular response to heat"/>
    <property type="evidence" value="ECO:0007669"/>
    <property type="project" value="TreeGrafter"/>
</dbReference>
<accession>A0A401XMK5</accession>
<dbReference type="Pfam" id="PF00004">
    <property type="entry name" value="AAA"/>
    <property type="match status" value="1"/>
</dbReference>
<dbReference type="InterPro" id="IPR004176">
    <property type="entry name" value="Clp_R_N"/>
</dbReference>
<feature type="domain" description="Clp R" evidence="9">
    <location>
        <begin position="1"/>
        <end position="147"/>
    </location>
</feature>
<dbReference type="PANTHER" id="PTHR11638:SF18">
    <property type="entry name" value="HEAT SHOCK PROTEIN 104"/>
    <property type="match status" value="1"/>
</dbReference>
<dbReference type="PROSITE" id="PS00871">
    <property type="entry name" value="CLPAB_2"/>
    <property type="match status" value="1"/>
</dbReference>
<gene>
    <name evidence="10" type="primary">clpA</name>
    <name evidence="10" type="ORF">JCM31826_17320</name>
</gene>
<dbReference type="CDD" id="cd19499">
    <property type="entry name" value="RecA-like_ClpB_Hsp104-like"/>
    <property type="match status" value="1"/>
</dbReference>
<dbReference type="Pfam" id="PF10431">
    <property type="entry name" value="ClpB_D2-small"/>
    <property type="match status" value="1"/>
</dbReference>
<dbReference type="FunFam" id="3.40.50.300:FF:000025">
    <property type="entry name" value="ATP-dependent Clp protease subunit"/>
    <property type="match status" value="1"/>
</dbReference>
<dbReference type="InterPro" id="IPR018368">
    <property type="entry name" value="ClpA/B_CS1"/>
</dbReference>
<dbReference type="GO" id="GO:0005737">
    <property type="term" value="C:cytoplasm"/>
    <property type="evidence" value="ECO:0007669"/>
    <property type="project" value="TreeGrafter"/>
</dbReference>
<organism evidence="10 11">
    <name type="scientific">Thermaurantimonas aggregans</name>
    <dbReference type="NCBI Taxonomy" id="2173829"/>
    <lineage>
        <taxon>Bacteria</taxon>
        <taxon>Pseudomonadati</taxon>
        <taxon>Bacteroidota</taxon>
        <taxon>Flavobacteriia</taxon>
        <taxon>Flavobacteriales</taxon>
        <taxon>Schleiferiaceae</taxon>
        <taxon>Thermaurantimonas</taxon>
    </lineage>
</organism>
<dbReference type="EMBL" id="BHZE01000019">
    <property type="protein sequence ID" value="GCD78250.1"/>
    <property type="molecule type" value="Genomic_DNA"/>
</dbReference>
<dbReference type="FunFam" id="3.40.50.300:FF:000010">
    <property type="entry name" value="Chaperone clpB 1, putative"/>
    <property type="match status" value="1"/>
</dbReference>
<dbReference type="Pfam" id="PF02861">
    <property type="entry name" value="Clp_N"/>
    <property type="match status" value="1"/>
</dbReference>
<comment type="caution">
    <text evidence="10">The sequence shown here is derived from an EMBL/GenBank/DDBJ whole genome shotgun (WGS) entry which is preliminary data.</text>
</comment>
<feature type="domain" description="UVR" evidence="8">
    <location>
        <begin position="449"/>
        <end position="484"/>
    </location>
</feature>
<dbReference type="PROSITE" id="PS00870">
    <property type="entry name" value="CLPAB_1"/>
    <property type="match status" value="1"/>
</dbReference>
<evidence type="ECO:0000256" key="1">
    <source>
        <dbReference type="ARBA" id="ARBA00022737"/>
    </source>
</evidence>
<dbReference type="Gene3D" id="1.10.1780.10">
    <property type="entry name" value="Clp, N-terminal domain"/>
    <property type="match status" value="1"/>
</dbReference>
<dbReference type="InterPro" id="IPR001270">
    <property type="entry name" value="ClpA/B"/>
</dbReference>
<comment type="similarity">
    <text evidence="6">Belongs to the ClpA/ClpB family.</text>
</comment>
<proteinExistence type="inferred from homology"/>
<evidence type="ECO:0000259" key="8">
    <source>
        <dbReference type="PROSITE" id="PS50151"/>
    </source>
</evidence>
<dbReference type="PROSITE" id="PS51903">
    <property type="entry name" value="CLP_R"/>
    <property type="match status" value="1"/>
</dbReference>
<keyword evidence="11" id="KW-1185">Reference proteome</keyword>
<dbReference type="InterPro" id="IPR003593">
    <property type="entry name" value="AAA+_ATPase"/>
</dbReference>
<dbReference type="GO" id="GO:0008233">
    <property type="term" value="F:peptidase activity"/>
    <property type="evidence" value="ECO:0007669"/>
    <property type="project" value="UniProtKB-KW"/>
</dbReference>
<dbReference type="PRINTS" id="PR00300">
    <property type="entry name" value="CLPPROTEASEA"/>
</dbReference>
<keyword evidence="2 6" id="KW-0547">Nucleotide-binding</keyword>
<dbReference type="RefSeq" id="WP_124398311.1">
    <property type="nucleotide sequence ID" value="NZ_BHZE01000019.1"/>
</dbReference>
<dbReference type="CDD" id="cd00009">
    <property type="entry name" value="AAA"/>
    <property type="match status" value="1"/>
</dbReference>
<keyword evidence="7" id="KW-0175">Coiled coil</keyword>
<evidence type="ECO:0000256" key="6">
    <source>
        <dbReference type="RuleBase" id="RU004432"/>
    </source>
</evidence>